<dbReference type="RefSeq" id="WP_171472683.1">
    <property type="nucleotide sequence ID" value="NZ_CP053452.2"/>
</dbReference>
<sequence length="278" mass="29971">MFDKKKETVAAGLETSQHTVGEVTMNDEKMKTVLTPAFVTPRPVPLSTEIRQAIAAVREPLHISHHPDGKNKTWVLCAGAPRVGVDAAFARRITAHPKFTLAKVTLGSNSDLTFSNYLFTHPEDTFGQLGAFLEEAIANLRREAFEMPVPFEGPMLQVNARVEPACANPLDAFFGALESLSGSGPLPVLSLSGRRYYLGRPNAQWGFDIQAVVTAPHGSADAARTEQFQNHLGASDGWTGDARRYAGAFIDTLTGAFRAFGTGEGDEPVPSYSQSPQG</sequence>
<proteinExistence type="predicted"/>
<organism evidence="1 2">
    <name type="scientific">Frigoriglobus tundricola</name>
    <dbReference type="NCBI Taxonomy" id="2774151"/>
    <lineage>
        <taxon>Bacteria</taxon>
        <taxon>Pseudomonadati</taxon>
        <taxon>Planctomycetota</taxon>
        <taxon>Planctomycetia</taxon>
        <taxon>Gemmatales</taxon>
        <taxon>Gemmataceae</taxon>
        <taxon>Frigoriglobus</taxon>
    </lineage>
</organism>
<dbReference type="EMBL" id="CP053452">
    <property type="protein sequence ID" value="QJW97272.1"/>
    <property type="molecule type" value="Genomic_DNA"/>
</dbReference>
<dbReference type="AlphaFoldDB" id="A0A6M5YWG6"/>
<evidence type="ECO:0000313" key="1">
    <source>
        <dbReference type="EMBL" id="QJW97272.1"/>
    </source>
</evidence>
<protein>
    <submittedName>
        <fullName evidence="1">Uncharacterized protein</fullName>
    </submittedName>
</protein>
<evidence type="ECO:0000313" key="2">
    <source>
        <dbReference type="Proteomes" id="UP000503447"/>
    </source>
</evidence>
<name>A0A6M5YWG6_9BACT</name>
<accession>A0A6M5YWG6</accession>
<reference evidence="2" key="1">
    <citation type="submission" date="2020-05" db="EMBL/GenBank/DDBJ databases">
        <title>Frigoriglobus tundricola gen. nov., sp. nov., a psychrotolerant cellulolytic planctomycete of the family Gemmataceae with two divergent copies of 16S rRNA gene.</title>
        <authorList>
            <person name="Kulichevskaya I.S."/>
            <person name="Ivanova A.A."/>
            <person name="Naumoff D.G."/>
            <person name="Beletsky A.V."/>
            <person name="Rijpstra W.I.C."/>
            <person name="Sinninghe Damste J.S."/>
            <person name="Mardanov A.V."/>
            <person name="Ravin N.V."/>
            <person name="Dedysh S.N."/>
        </authorList>
    </citation>
    <scope>NUCLEOTIDE SEQUENCE [LARGE SCALE GENOMIC DNA]</scope>
    <source>
        <strain evidence="2">PL17</strain>
    </source>
</reference>
<dbReference type="Proteomes" id="UP000503447">
    <property type="component" value="Chromosome"/>
</dbReference>
<keyword evidence="2" id="KW-1185">Reference proteome</keyword>
<gene>
    <name evidence="1" type="ORF">FTUN_4842</name>
</gene>
<dbReference type="KEGG" id="ftj:FTUN_4842"/>